<dbReference type="eggNOG" id="ENOG503452N">
    <property type="taxonomic scope" value="Bacteria"/>
</dbReference>
<evidence type="ECO:0000256" key="1">
    <source>
        <dbReference type="SAM" id="Phobius"/>
    </source>
</evidence>
<dbReference type="Proteomes" id="UP000007384">
    <property type="component" value="Chromosome"/>
</dbReference>
<accession>H9UBV3</accession>
<keyword evidence="1" id="KW-0472">Membrane</keyword>
<keyword evidence="1" id="KW-1133">Transmembrane helix</keyword>
<proteinExistence type="predicted"/>
<feature type="transmembrane region" description="Helical" evidence="1">
    <location>
        <begin position="71"/>
        <end position="89"/>
    </location>
</feature>
<dbReference type="AlphaFoldDB" id="H9UBV3"/>
<dbReference type="KEGG" id="fpe:Ferpe_0883"/>
<dbReference type="OrthoDB" id="47600at2"/>
<sequence length="143" mass="15964">MVALVLSIIASVASFYLTRNPSYFSLILVGLYFAFRKSDRAESLAGLNLLLIGAIAIFGKFRPYSLEGLNFVVYGTFFAVFYDILKTWYSLIPMMLLTGMGIGAIGAHKFGVKGYLLGLILIPVILREFSIQKRYKADDEDNK</sequence>
<feature type="transmembrane region" description="Helical" evidence="1">
    <location>
        <begin position="41"/>
        <end position="59"/>
    </location>
</feature>
<organism evidence="2 3">
    <name type="scientific">Fervidobacterium pennivorans (strain DSM 9078 / Ven5)</name>
    <dbReference type="NCBI Taxonomy" id="771875"/>
    <lineage>
        <taxon>Bacteria</taxon>
        <taxon>Thermotogati</taxon>
        <taxon>Thermotogota</taxon>
        <taxon>Thermotogae</taxon>
        <taxon>Thermotogales</taxon>
        <taxon>Fervidobacteriaceae</taxon>
        <taxon>Fervidobacterium</taxon>
    </lineage>
</organism>
<name>H9UBV3_FERPD</name>
<feature type="transmembrane region" description="Helical" evidence="1">
    <location>
        <begin position="101"/>
        <end position="126"/>
    </location>
</feature>
<dbReference type="EMBL" id="CP003260">
    <property type="protein sequence ID" value="AFG34996.1"/>
    <property type="molecule type" value="Genomic_DNA"/>
</dbReference>
<keyword evidence="3" id="KW-1185">Reference proteome</keyword>
<protein>
    <recommendedName>
        <fullName evidence="4">Glycosyltransferase RgtA/B/C/D-like domain-containing protein</fullName>
    </recommendedName>
</protein>
<keyword evidence="1" id="KW-0812">Transmembrane</keyword>
<dbReference type="RefSeq" id="WP_014451438.1">
    <property type="nucleotide sequence ID" value="NC_017095.1"/>
</dbReference>
<reference evidence="2" key="1">
    <citation type="submission" date="2012-03" db="EMBL/GenBank/DDBJ databases">
        <title>Complete sequence of Fervidobacterium pennivorans DSM 9078.</title>
        <authorList>
            <consortium name="US DOE Joint Genome Institute"/>
            <person name="Lucas S."/>
            <person name="Han J."/>
            <person name="Lapidus A."/>
            <person name="Cheng J.-F."/>
            <person name="Goodwin L."/>
            <person name="Pitluck S."/>
            <person name="Peters L."/>
            <person name="Ovchinnikova G."/>
            <person name="Lu M."/>
            <person name="Detter J.C."/>
            <person name="Han C."/>
            <person name="Tapia R."/>
            <person name="Land M."/>
            <person name="Hauser L."/>
            <person name="Kyrpides N."/>
            <person name="Ivanova N."/>
            <person name="Pagani I."/>
            <person name="Noll K.M."/>
            <person name="Woyke T."/>
        </authorList>
    </citation>
    <scope>NUCLEOTIDE SEQUENCE</scope>
    <source>
        <strain evidence="2">DSM 9078</strain>
    </source>
</reference>
<evidence type="ECO:0000313" key="2">
    <source>
        <dbReference type="EMBL" id="AFG34996.1"/>
    </source>
</evidence>
<evidence type="ECO:0008006" key="4">
    <source>
        <dbReference type="Google" id="ProtNLM"/>
    </source>
</evidence>
<gene>
    <name evidence="2" type="ordered locus">Ferpe_0883</name>
</gene>
<evidence type="ECO:0000313" key="3">
    <source>
        <dbReference type="Proteomes" id="UP000007384"/>
    </source>
</evidence>
<dbReference type="PATRIC" id="fig|771875.3.peg.910"/>
<dbReference type="HOGENOM" id="CLU_1874451_0_0_0"/>